<feature type="non-terminal residue" evidence="1">
    <location>
        <position position="1"/>
    </location>
</feature>
<dbReference type="AlphaFoldDB" id="J0LD81"/>
<evidence type="ECO:0000313" key="1">
    <source>
        <dbReference type="EMBL" id="EJD34503.1"/>
    </source>
</evidence>
<feature type="non-terminal residue" evidence="1">
    <location>
        <position position="152"/>
    </location>
</feature>
<gene>
    <name evidence="1" type="ORF">AURDEDRAFT_29101</name>
</gene>
<accession>J0LD81</accession>
<name>J0LD81_AURST</name>
<dbReference type="InParanoid" id="J0LD81"/>
<dbReference type="Pfam" id="PF18758">
    <property type="entry name" value="KDZ"/>
    <property type="match status" value="1"/>
</dbReference>
<dbReference type="KEGG" id="adl:AURDEDRAFT_29101"/>
<evidence type="ECO:0000313" key="2">
    <source>
        <dbReference type="Proteomes" id="UP000006514"/>
    </source>
</evidence>
<organism evidence="1 2">
    <name type="scientific">Auricularia subglabra (strain TFB-10046 / SS5)</name>
    <name type="common">White-rot fungus</name>
    <name type="synonym">Auricularia delicata (strain TFB10046)</name>
    <dbReference type="NCBI Taxonomy" id="717982"/>
    <lineage>
        <taxon>Eukaryota</taxon>
        <taxon>Fungi</taxon>
        <taxon>Dikarya</taxon>
        <taxon>Basidiomycota</taxon>
        <taxon>Agaricomycotina</taxon>
        <taxon>Agaricomycetes</taxon>
        <taxon>Auriculariales</taxon>
        <taxon>Auriculariaceae</taxon>
        <taxon>Auricularia</taxon>
    </lineage>
</organism>
<reference evidence="2" key="1">
    <citation type="journal article" date="2012" name="Science">
        <title>The Paleozoic origin of enzymatic lignin decomposition reconstructed from 31 fungal genomes.</title>
        <authorList>
            <person name="Floudas D."/>
            <person name="Binder M."/>
            <person name="Riley R."/>
            <person name="Barry K."/>
            <person name="Blanchette R.A."/>
            <person name="Henrissat B."/>
            <person name="Martinez A.T."/>
            <person name="Otillar R."/>
            <person name="Spatafora J.W."/>
            <person name="Yadav J.S."/>
            <person name="Aerts A."/>
            <person name="Benoit I."/>
            <person name="Boyd A."/>
            <person name="Carlson A."/>
            <person name="Copeland A."/>
            <person name="Coutinho P.M."/>
            <person name="de Vries R.P."/>
            <person name="Ferreira P."/>
            <person name="Findley K."/>
            <person name="Foster B."/>
            <person name="Gaskell J."/>
            <person name="Glotzer D."/>
            <person name="Gorecki P."/>
            <person name="Heitman J."/>
            <person name="Hesse C."/>
            <person name="Hori C."/>
            <person name="Igarashi K."/>
            <person name="Jurgens J.A."/>
            <person name="Kallen N."/>
            <person name="Kersten P."/>
            <person name="Kohler A."/>
            <person name="Kuees U."/>
            <person name="Kumar T.K.A."/>
            <person name="Kuo A."/>
            <person name="LaButti K."/>
            <person name="Larrondo L.F."/>
            <person name="Lindquist E."/>
            <person name="Ling A."/>
            <person name="Lombard V."/>
            <person name="Lucas S."/>
            <person name="Lundell T."/>
            <person name="Martin R."/>
            <person name="McLaughlin D.J."/>
            <person name="Morgenstern I."/>
            <person name="Morin E."/>
            <person name="Murat C."/>
            <person name="Nagy L.G."/>
            <person name="Nolan M."/>
            <person name="Ohm R.A."/>
            <person name="Patyshakuliyeva A."/>
            <person name="Rokas A."/>
            <person name="Ruiz-Duenas F.J."/>
            <person name="Sabat G."/>
            <person name="Salamov A."/>
            <person name="Samejima M."/>
            <person name="Schmutz J."/>
            <person name="Slot J.C."/>
            <person name="St John F."/>
            <person name="Stenlid J."/>
            <person name="Sun H."/>
            <person name="Sun S."/>
            <person name="Syed K."/>
            <person name="Tsang A."/>
            <person name="Wiebenga A."/>
            <person name="Young D."/>
            <person name="Pisabarro A."/>
            <person name="Eastwood D.C."/>
            <person name="Martin F."/>
            <person name="Cullen D."/>
            <person name="Grigoriev I.V."/>
            <person name="Hibbett D.S."/>
        </authorList>
    </citation>
    <scope>NUCLEOTIDE SEQUENCE [LARGE SCALE GENOMIC DNA]</scope>
    <source>
        <strain evidence="2">TFB10046</strain>
    </source>
</reference>
<proteinExistence type="predicted"/>
<protein>
    <submittedName>
        <fullName evidence="1">Uncharacterized protein</fullName>
    </submittedName>
</protein>
<keyword evidence="2" id="KW-1185">Reference proteome</keyword>
<dbReference type="EMBL" id="JH687941">
    <property type="protein sequence ID" value="EJD34503.1"/>
    <property type="molecule type" value="Genomic_DNA"/>
</dbReference>
<dbReference type="InterPro" id="IPR040521">
    <property type="entry name" value="KDZ"/>
</dbReference>
<dbReference type="OrthoDB" id="3192989at2759"/>
<dbReference type="OMA" id="WWINFLE"/>
<dbReference type="Proteomes" id="UP000006514">
    <property type="component" value="Unassembled WGS sequence"/>
</dbReference>
<sequence>RHDVFMPNGTSDLVKGERFANVDFAVVSSHARYTKLPLFYLFYDIVCQWWINFLERIRDDETITSAFPGVAETWPQTITGIGKYHILNHKDDCRQLRDAHLLPGAGQTDGDNPERVWAVLIKIAASIQEMGIGAREEMMNEHFWAWNMEKTI</sequence>